<dbReference type="Proteomes" id="UP001300502">
    <property type="component" value="Unassembled WGS sequence"/>
</dbReference>
<dbReference type="PANTHER" id="PTHR13109">
    <property type="entry name" value="NEUROCHONDRIN"/>
    <property type="match status" value="1"/>
</dbReference>
<gene>
    <name evidence="1" type="ORF">GAYE_SCF35G5086</name>
</gene>
<organism evidence="1 2">
    <name type="scientific">Galdieria yellowstonensis</name>
    <dbReference type="NCBI Taxonomy" id="3028027"/>
    <lineage>
        <taxon>Eukaryota</taxon>
        <taxon>Rhodophyta</taxon>
        <taxon>Bangiophyceae</taxon>
        <taxon>Galdieriales</taxon>
        <taxon>Galdieriaceae</taxon>
        <taxon>Galdieria</taxon>
    </lineage>
</organism>
<protein>
    <submittedName>
        <fullName evidence="1">Uncharacterized protein</fullName>
    </submittedName>
</protein>
<reference evidence="1 2" key="1">
    <citation type="submission" date="2022-07" db="EMBL/GenBank/DDBJ databases">
        <title>Genome-wide signatures of adaptation to extreme environments.</title>
        <authorList>
            <person name="Cho C.H."/>
            <person name="Yoon H.S."/>
        </authorList>
    </citation>
    <scope>NUCLEOTIDE SEQUENCE [LARGE SCALE GENOMIC DNA]</scope>
    <source>
        <strain evidence="1 2">108.79 E11</strain>
    </source>
</reference>
<dbReference type="PANTHER" id="PTHR13109:SF7">
    <property type="entry name" value="NEUROCHONDRIN"/>
    <property type="match status" value="1"/>
</dbReference>
<keyword evidence="2" id="KW-1185">Reference proteome</keyword>
<name>A0AAV9IIM2_9RHOD</name>
<accession>A0AAV9IIM2</accession>
<sequence>MHSEELLRLIKSSSVQDKWKGLVMASSALRNWTEEEILAVLESVGTSFLVSLLESNERQLRDMGAVESEKMDLLASSLSVLASSCTSRKVCLASFWSQLVPHLANIVLRETKQVRQGYISENVINCWIIVCSVCSVQEELLNWFLEKSPLVQCMIQLCENGTRVETTTLRSQEELWRQLVKAMSCMALAVAKKKLEKDTKTRKLLFHILSMVIICFDRWKEEPSHSLDMIHQLYLLSPYFQSVFAKLPKKDKVWKIDEHLRNALVYCLSNRLNDDLLQQLFSIVVDELRLWKQYDFDIDESATWISSVWKYMRFILLMCSVELGVHLRQVLRAPITSTEKENNREIHLGNIFQLIELSVELFQRRMVETDECSTTRNSGSLGSEEKEEVKALEALVECIQVVVDFLEAEPLKCSNKKEEDSQPIRLVKYFTTSLRLLCCFCSLQLPVLEERIATVLVHSWEAILSRLEILFACIDENTFHDLISWTSFAIVHLVAYSETAVSILEKEVFAGVWIRLVQLFSEQNSSISANNRSPSISQCVLDIIDLLVCLSEFPCNRNCIKNHQETLKNIPRSWPMVQESLDNFLESIVGE</sequence>
<comment type="caution">
    <text evidence="1">The sequence shown here is derived from an EMBL/GenBank/DDBJ whole genome shotgun (WGS) entry which is preliminary data.</text>
</comment>
<evidence type="ECO:0000313" key="2">
    <source>
        <dbReference type="Proteomes" id="UP001300502"/>
    </source>
</evidence>
<dbReference type="EMBL" id="JANCYU010000048">
    <property type="protein sequence ID" value="KAK4527164.1"/>
    <property type="molecule type" value="Genomic_DNA"/>
</dbReference>
<evidence type="ECO:0000313" key="1">
    <source>
        <dbReference type="EMBL" id="KAK4527164.1"/>
    </source>
</evidence>
<proteinExistence type="predicted"/>
<dbReference type="InterPro" id="IPR008709">
    <property type="entry name" value="Neurochondrin"/>
</dbReference>
<dbReference type="AlphaFoldDB" id="A0AAV9IIM2"/>